<sequence length="272" mass="31366">MKALDNVCVEKISRILGELISGTELTRILSKNNWKDHDTETGIKSISTKWKRINASMLYEINKVKSPKPFFQFVEEVMTPVSFVNSEEGWYYNLKEINLILRFYGYEITDAGKIKIVKATETLSEAIKRSKSLIEKLEAHNIHTKVTEYCTPELLNENYFHAILEASKSVFERIRVLTFSNLDGNQLINEAFKINNPSIIINGNKLENNDEKSQYLGLKSLLNTICYIYRNPTAHSPKLFNEKNENDAIIAFIMMSMAHQQLDHCSCVRFIN</sequence>
<name>A0A5J6SLS7_9BACI</name>
<evidence type="ECO:0000313" key="2">
    <source>
        <dbReference type="EMBL" id="QFF98828.1"/>
    </source>
</evidence>
<evidence type="ECO:0000259" key="1">
    <source>
        <dbReference type="Pfam" id="PF09509"/>
    </source>
</evidence>
<keyword evidence="3" id="KW-1185">Reference proteome</keyword>
<dbReference type="OrthoDB" id="1863356at2"/>
<dbReference type="EMBL" id="CP031223">
    <property type="protein sequence ID" value="QFF98828.1"/>
    <property type="molecule type" value="Genomic_DNA"/>
</dbReference>
<dbReference type="KEGG" id="psyo:PB01_08270"/>
<dbReference type="AlphaFoldDB" id="A0A5J6SLS7"/>
<reference evidence="2 3" key="1">
    <citation type="submission" date="2018-07" db="EMBL/GenBank/DDBJ databases">
        <title>Complete genome sequence of Psychrobacillus sp. PB01, isolated from iceberg, and comparative genome analysis of Psychrobacillus strains.</title>
        <authorList>
            <person name="Lee P.C."/>
        </authorList>
    </citation>
    <scope>NUCLEOTIDE SEQUENCE [LARGE SCALE GENOMIC DNA]</scope>
    <source>
        <strain evidence="2 3">PB01</strain>
    </source>
</reference>
<gene>
    <name evidence="2" type="ORF">PB01_08270</name>
</gene>
<protein>
    <submittedName>
        <fullName evidence="2">TIGR02391 family protein</fullName>
    </submittedName>
</protein>
<dbReference type="Pfam" id="PF09509">
    <property type="entry name" value="Hypoth_Ymh"/>
    <property type="match status" value="1"/>
</dbReference>
<dbReference type="RefSeq" id="WP_151699763.1">
    <property type="nucleotide sequence ID" value="NZ_CP031223.1"/>
</dbReference>
<accession>A0A5J6SLS7</accession>
<dbReference type="Proteomes" id="UP000325517">
    <property type="component" value="Chromosome"/>
</dbReference>
<organism evidence="2 3">
    <name type="scientific">Psychrobacillus glaciei</name>
    <dbReference type="NCBI Taxonomy" id="2283160"/>
    <lineage>
        <taxon>Bacteria</taxon>
        <taxon>Bacillati</taxon>
        <taxon>Bacillota</taxon>
        <taxon>Bacilli</taxon>
        <taxon>Bacillales</taxon>
        <taxon>Bacillaceae</taxon>
        <taxon>Psychrobacillus</taxon>
    </lineage>
</organism>
<feature type="domain" description="Conserved hypothetical protein CHP02391" evidence="1">
    <location>
        <begin position="141"/>
        <end position="262"/>
    </location>
</feature>
<dbReference type="InterPro" id="IPR012654">
    <property type="entry name" value="CHP02391"/>
</dbReference>
<evidence type="ECO:0000313" key="3">
    <source>
        <dbReference type="Proteomes" id="UP000325517"/>
    </source>
</evidence>
<dbReference type="NCBIfam" id="TIGR02391">
    <property type="entry name" value="hypoth_ymh"/>
    <property type="match status" value="1"/>
</dbReference>
<proteinExistence type="predicted"/>